<feature type="domain" description="Cation efflux protein transmembrane" evidence="9">
    <location>
        <begin position="13"/>
        <end position="269"/>
    </location>
</feature>
<evidence type="ECO:0000256" key="7">
    <source>
        <dbReference type="ARBA" id="ARBA00023136"/>
    </source>
</evidence>
<dbReference type="RefSeq" id="XP_065673136.1">
    <property type="nucleotide sequence ID" value="XM_065817064.1"/>
</dbReference>
<evidence type="ECO:0000256" key="5">
    <source>
        <dbReference type="ARBA" id="ARBA00022833"/>
    </source>
</evidence>
<proteinExistence type="inferred from homology"/>
<feature type="transmembrane region" description="Helical" evidence="8">
    <location>
        <begin position="12"/>
        <end position="32"/>
    </location>
</feature>
<dbReference type="Pfam" id="PF01545">
    <property type="entry name" value="Cation_efflux"/>
    <property type="match status" value="1"/>
</dbReference>
<dbReference type="InterPro" id="IPR002524">
    <property type="entry name" value="Cation_efflux"/>
</dbReference>
<keyword evidence="3" id="KW-0813">Transport</keyword>
<keyword evidence="6 8" id="KW-1133">Transmembrane helix</keyword>
<evidence type="ECO:0000256" key="6">
    <source>
        <dbReference type="ARBA" id="ARBA00022989"/>
    </source>
</evidence>
<keyword evidence="4 8" id="KW-0812">Transmembrane</keyword>
<evidence type="ECO:0000256" key="1">
    <source>
        <dbReference type="ARBA" id="ARBA00004141"/>
    </source>
</evidence>
<feature type="transmembrane region" description="Helical" evidence="8">
    <location>
        <begin position="114"/>
        <end position="135"/>
    </location>
</feature>
<evidence type="ECO:0000313" key="11">
    <source>
        <dbReference type="Proteomes" id="UP001652625"/>
    </source>
</evidence>
<gene>
    <name evidence="12" type="primary">LOC100214485</name>
</gene>
<evidence type="ECO:0000256" key="2">
    <source>
        <dbReference type="ARBA" id="ARBA00008873"/>
    </source>
</evidence>
<dbReference type="PANTHER" id="PTHR45820">
    <property type="entry name" value="FI23527P1"/>
    <property type="match status" value="1"/>
</dbReference>
<feature type="transmembrane region" description="Helical" evidence="8">
    <location>
        <begin position="245"/>
        <end position="269"/>
    </location>
</feature>
<name>A0ABM4DFE2_HYDVU</name>
<dbReference type="InterPro" id="IPR027470">
    <property type="entry name" value="Cation_efflux_CTD"/>
</dbReference>
<dbReference type="InterPro" id="IPR027469">
    <property type="entry name" value="Cation_efflux_TMD_sf"/>
</dbReference>
<keyword evidence="7 8" id="KW-0472">Membrane</keyword>
<dbReference type="Pfam" id="PF16916">
    <property type="entry name" value="ZT_dimer"/>
    <property type="match status" value="1"/>
</dbReference>
<evidence type="ECO:0000313" key="12">
    <source>
        <dbReference type="RefSeq" id="XP_065673136.1"/>
    </source>
</evidence>
<comment type="similarity">
    <text evidence="2">Belongs to the cation diffusion facilitator (CDF) transporter (TC 2.A.4) family. SLC30A subfamily.</text>
</comment>
<dbReference type="SUPFAM" id="SSF161111">
    <property type="entry name" value="Cation efflux protein transmembrane domain-like"/>
    <property type="match status" value="1"/>
</dbReference>
<feature type="transmembrane region" description="Helical" evidence="8">
    <location>
        <begin position="80"/>
        <end position="102"/>
    </location>
</feature>
<dbReference type="Proteomes" id="UP001652625">
    <property type="component" value="Chromosome 14"/>
</dbReference>
<keyword evidence="5" id="KW-0862">Zinc</keyword>
<dbReference type="Gene3D" id="1.20.1510.10">
    <property type="entry name" value="Cation efflux protein transmembrane domain"/>
    <property type="match status" value="1"/>
</dbReference>
<comment type="subcellular location">
    <subcellularLocation>
        <location evidence="1">Membrane</location>
        <topology evidence="1">Multi-pass membrane protein</topology>
    </subcellularLocation>
</comment>
<dbReference type="NCBIfam" id="TIGR01297">
    <property type="entry name" value="CDF"/>
    <property type="match status" value="1"/>
</dbReference>
<organism evidence="11 12">
    <name type="scientific">Hydra vulgaris</name>
    <name type="common">Hydra</name>
    <name type="synonym">Hydra attenuata</name>
    <dbReference type="NCBI Taxonomy" id="6087"/>
    <lineage>
        <taxon>Eukaryota</taxon>
        <taxon>Metazoa</taxon>
        <taxon>Cnidaria</taxon>
        <taxon>Hydrozoa</taxon>
        <taxon>Hydroidolina</taxon>
        <taxon>Anthoathecata</taxon>
        <taxon>Aplanulata</taxon>
        <taxon>Hydridae</taxon>
        <taxon>Hydra</taxon>
    </lineage>
</organism>
<dbReference type="GeneID" id="100214485"/>
<feature type="transmembrane region" description="Helical" evidence="8">
    <location>
        <begin position="209"/>
        <end position="233"/>
    </location>
</feature>
<feature type="transmembrane region" description="Helical" evidence="8">
    <location>
        <begin position="38"/>
        <end position="59"/>
    </location>
</feature>
<protein>
    <submittedName>
        <fullName evidence="12">Uncharacterized protein LOC100214485 isoform X3</fullName>
    </submittedName>
</protein>
<evidence type="ECO:0000256" key="3">
    <source>
        <dbReference type="ARBA" id="ARBA00022448"/>
    </source>
</evidence>
<dbReference type="PANTHER" id="PTHR45820:SF4">
    <property type="entry name" value="ZINC TRANSPORTER 63C, ISOFORM F"/>
    <property type="match status" value="1"/>
</dbReference>
<evidence type="ECO:0000259" key="9">
    <source>
        <dbReference type="Pfam" id="PF01545"/>
    </source>
</evidence>
<dbReference type="InterPro" id="IPR058533">
    <property type="entry name" value="Cation_efflux_TM"/>
</dbReference>
<sequence>MKCCKFGRNATFILMLVITMSFFVVELVVGYMTKSMALVADSFQMLSDTVSIIVGFVAFHCSKRSETSSRFTYGWVRAEILGALVNSVFLAALCFTILIESFKRFAIPEKVEKPKLVLIVGAVGLLVNIIGLFLFNHHSNGHSNSSESVENGPNNEVVDNIVAEFPLVDSSEVVIYNSDKSNSQEPQIVSNKENSKKKLGASRLNIRGVYLNILGDALGSVIVVISALIIMFVKADWTNYVDPAMSIISVSIILASSFSLLKESIMILMQTSPKSIKKKDIEDHILKKIPSVVGIKNFHVWQLTGDKIVASIHVTCIAIVDYMFISNQIKDLLHKKGIHSSTIQLEYKKNLDSLVYQVKSNEALCISNEINKENKLVLVNESVVCDMESSVLHISNMS</sequence>
<evidence type="ECO:0000256" key="4">
    <source>
        <dbReference type="ARBA" id="ARBA00022692"/>
    </source>
</evidence>
<feature type="domain" description="Cation efflux protein cytoplasmic" evidence="10">
    <location>
        <begin position="277"/>
        <end position="346"/>
    </location>
</feature>
<reference evidence="12" key="1">
    <citation type="submission" date="2025-08" db="UniProtKB">
        <authorList>
            <consortium name="RefSeq"/>
        </authorList>
    </citation>
    <scope>IDENTIFICATION</scope>
</reference>
<evidence type="ECO:0000259" key="10">
    <source>
        <dbReference type="Pfam" id="PF16916"/>
    </source>
</evidence>
<evidence type="ECO:0000256" key="8">
    <source>
        <dbReference type="SAM" id="Phobius"/>
    </source>
</evidence>
<keyword evidence="11" id="KW-1185">Reference proteome</keyword>
<accession>A0ABM4DFE2</accession>